<organism evidence="1 2">
    <name type="scientific">Streptomyces xanthii</name>
    <dbReference type="NCBI Taxonomy" id="2768069"/>
    <lineage>
        <taxon>Bacteria</taxon>
        <taxon>Bacillati</taxon>
        <taxon>Actinomycetota</taxon>
        <taxon>Actinomycetes</taxon>
        <taxon>Kitasatosporales</taxon>
        <taxon>Streptomycetaceae</taxon>
        <taxon>Streptomyces</taxon>
    </lineage>
</organism>
<protein>
    <recommendedName>
        <fullName evidence="3">DUF3558 domain-containing protein</fullName>
    </recommendedName>
</protein>
<gene>
    <name evidence="1" type="ORF">IAG42_09145</name>
</gene>
<accession>A0A7H1B4X0</accession>
<dbReference type="EMBL" id="CP061281">
    <property type="protein sequence ID" value="QNS03775.1"/>
    <property type="molecule type" value="Genomic_DNA"/>
</dbReference>
<dbReference type="Proteomes" id="UP000516428">
    <property type="component" value="Chromosome"/>
</dbReference>
<evidence type="ECO:0000313" key="1">
    <source>
        <dbReference type="EMBL" id="QNS03775.1"/>
    </source>
</evidence>
<dbReference type="KEGG" id="sxn:IAG42_09145"/>
<reference evidence="1 2" key="1">
    <citation type="submission" date="2020-09" db="EMBL/GenBank/DDBJ databases">
        <title>A novel species.</title>
        <authorList>
            <person name="Gao J."/>
        </authorList>
    </citation>
    <scope>NUCLEOTIDE SEQUENCE [LARGE SCALE GENOMIC DNA]</scope>
    <source>
        <strain evidence="1 2">CRXT-Y-14</strain>
    </source>
</reference>
<name>A0A7H1B4X0_9ACTN</name>
<evidence type="ECO:0000313" key="2">
    <source>
        <dbReference type="Proteomes" id="UP000516428"/>
    </source>
</evidence>
<proteinExistence type="predicted"/>
<dbReference type="AlphaFoldDB" id="A0A7H1B4X0"/>
<keyword evidence="2" id="KW-1185">Reference proteome</keyword>
<evidence type="ECO:0008006" key="3">
    <source>
        <dbReference type="Google" id="ProtNLM"/>
    </source>
</evidence>
<dbReference type="RefSeq" id="WP_188336526.1">
    <property type="nucleotide sequence ID" value="NZ_CP061281.1"/>
</dbReference>
<sequence>MHTFPFGGLRAAALVVGAALLGASAVRCSSSEPEPERVYAVPADLCGTPVSGSALTPLLPAGEKAAQEPSEAVGVKRCRLTVDGEVALSTSVEKRAADVSAQDVAQSAQGVDPTDAAADGGRYVYGKTGAVGRVECPASSSGEADRAIWVTARVAQEAGPEDLLAFVKAYAASVARTDACAKL</sequence>